<name>A0ABQ5ZHR7_9HYPH</name>
<dbReference type="EMBL" id="BSOP01000028">
    <property type="protein sequence ID" value="GLR52193.1"/>
    <property type="molecule type" value="Genomic_DNA"/>
</dbReference>
<reference evidence="4" key="1">
    <citation type="journal article" date="2019" name="Int. J. Syst. Evol. Microbiol.">
        <title>The Global Catalogue of Microorganisms (GCM) 10K type strain sequencing project: providing services to taxonomists for standard genome sequencing and annotation.</title>
        <authorList>
            <consortium name="The Broad Institute Genomics Platform"/>
            <consortium name="The Broad Institute Genome Sequencing Center for Infectious Disease"/>
            <person name="Wu L."/>
            <person name="Ma J."/>
        </authorList>
    </citation>
    <scope>NUCLEOTIDE SEQUENCE [LARGE SCALE GENOMIC DNA]</scope>
    <source>
        <strain evidence="4">NBRC 102122</strain>
    </source>
</reference>
<dbReference type="RefSeq" id="WP_023514829.1">
    <property type="nucleotide sequence ID" value="NZ_BSOP01000028.1"/>
</dbReference>
<feature type="domain" description="YMGG-like Gly-zipper" evidence="2">
    <location>
        <begin position="22"/>
        <end position="63"/>
    </location>
</feature>
<evidence type="ECO:0000313" key="3">
    <source>
        <dbReference type="EMBL" id="GLR52193.1"/>
    </source>
</evidence>
<dbReference type="PROSITE" id="PS51257">
    <property type="entry name" value="PROKAR_LIPOPROTEIN"/>
    <property type="match status" value="1"/>
</dbReference>
<sequence>MKNTIIALALVASTVTLTACTQTERGTAIGAGTGAIIGGVVTGRAGGALAGAAIGGAAGYLIARSDRSGYCIYRDRYGRRYEARCR</sequence>
<keyword evidence="1" id="KW-0732">Signal</keyword>
<accession>A0ABQ5ZHR7</accession>
<feature type="signal peptide" evidence="1">
    <location>
        <begin position="1"/>
        <end position="19"/>
    </location>
</feature>
<dbReference type="InterPro" id="IPR027367">
    <property type="entry name" value="Gly-zipper_YMGG"/>
</dbReference>
<gene>
    <name evidence="3" type="ORF">GCM10007923_34060</name>
</gene>
<evidence type="ECO:0000259" key="2">
    <source>
        <dbReference type="Pfam" id="PF13441"/>
    </source>
</evidence>
<keyword evidence="4" id="KW-1185">Reference proteome</keyword>
<proteinExistence type="predicted"/>
<evidence type="ECO:0000313" key="4">
    <source>
        <dbReference type="Proteomes" id="UP001156702"/>
    </source>
</evidence>
<evidence type="ECO:0000256" key="1">
    <source>
        <dbReference type="SAM" id="SignalP"/>
    </source>
</evidence>
<organism evidence="3 4">
    <name type="scientific">Shinella yambaruensis</name>
    <dbReference type="NCBI Taxonomy" id="415996"/>
    <lineage>
        <taxon>Bacteria</taxon>
        <taxon>Pseudomonadati</taxon>
        <taxon>Pseudomonadota</taxon>
        <taxon>Alphaproteobacteria</taxon>
        <taxon>Hyphomicrobiales</taxon>
        <taxon>Rhizobiaceae</taxon>
        <taxon>Shinella</taxon>
    </lineage>
</organism>
<protein>
    <submittedName>
        <fullName evidence="3">Membrane protein</fullName>
    </submittedName>
</protein>
<comment type="caution">
    <text evidence="3">The sequence shown here is derived from an EMBL/GenBank/DDBJ whole genome shotgun (WGS) entry which is preliminary data.</text>
</comment>
<dbReference type="Proteomes" id="UP001156702">
    <property type="component" value="Unassembled WGS sequence"/>
</dbReference>
<feature type="chain" id="PRO_5047325542" evidence="1">
    <location>
        <begin position="20"/>
        <end position="86"/>
    </location>
</feature>
<dbReference type="Pfam" id="PF13441">
    <property type="entry name" value="Gly-zipper_YMGG"/>
    <property type="match status" value="1"/>
</dbReference>